<evidence type="ECO:0000313" key="2">
    <source>
        <dbReference type="EMBL" id="PEJ31546.1"/>
    </source>
</evidence>
<keyword evidence="4" id="KW-1185">Reference proteome</keyword>
<dbReference type="EMBL" id="NUEQ01000028">
    <property type="protein sequence ID" value="PEJ31546.1"/>
    <property type="molecule type" value="Genomic_DNA"/>
</dbReference>
<evidence type="ECO:0000313" key="4">
    <source>
        <dbReference type="Proteomes" id="UP000260457"/>
    </source>
</evidence>
<evidence type="ECO:0000313" key="1">
    <source>
        <dbReference type="EMBL" id="AXN39241.1"/>
    </source>
</evidence>
<proteinExistence type="predicted"/>
<dbReference type="EMBL" id="CP030926">
    <property type="protein sequence ID" value="AXN39241.1"/>
    <property type="molecule type" value="Genomic_DNA"/>
</dbReference>
<organism evidence="2 3">
    <name type="scientific">Peribacillus butanolivorans</name>
    <dbReference type="NCBI Taxonomy" id="421767"/>
    <lineage>
        <taxon>Bacteria</taxon>
        <taxon>Bacillati</taxon>
        <taxon>Bacillota</taxon>
        <taxon>Bacilli</taxon>
        <taxon>Bacillales</taxon>
        <taxon>Bacillaceae</taxon>
        <taxon>Peribacillus</taxon>
    </lineage>
</organism>
<reference evidence="1 4" key="2">
    <citation type="submission" date="2018-07" db="EMBL/GenBank/DDBJ databases">
        <title>The molecular basis for the intramolecular migration of carboxyl group in the catabolism of para-hydroxybenzoate via gentisate.</title>
        <authorList>
            <person name="Zhao H."/>
            <person name="Xu Y."/>
            <person name="Lin S."/>
            <person name="Spain J.C."/>
            <person name="Zhou N.-Y."/>
        </authorList>
    </citation>
    <scope>NUCLEOTIDE SEQUENCE [LARGE SCALE GENOMIC DNA]</scope>
    <source>
        <strain evidence="1 4">PHB-7a</strain>
    </source>
</reference>
<dbReference type="Proteomes" id="UP000220106">
    <property type="component" value="Unassembled WGS sequence"/>
</dbReference>
<dbReference type="AlphaFoldDB" id="A0AAX0RRF5"/>
<gene>
    <name evidence="2" type="ORF">CN689_16395</name>
    <name evidence="1" type="ORF">DTO10_13110</name>
</gene>
<evidence type="ECO:0000313" key="3">
    <source>
        <dbReference type="Proteomes" id="UP000220106"/>
    </source>
</evidence>
<sequence length="60" mass="6564">MVYFIIGKPPMIEDSLFPVSTGCIGNKKGEISGQQPVNARLVQLTIIGKPPMIEVSLYPF</sequence>
<dbReference type="KEGG" id="pbut:DTO10_13110"/>
<reference evidence="2 3" key="1">
    <citation type="submission" date="2017-09" db="EMBL/GenBank/DDBJ databases">
        <title>Large-scale bioinformatics analysis of Bacillus genomes uncovers conserved roles of natural products in bacterial physiology.</title>
        <authorList>
            <consortium name="Agbiome Team Llc"/>
            <person name="Bleich R.M."/>
            <person name="Kirk G.J."/>
            <person name="Santa Maria K.C."/>
            <person name="Allen S.E."/>
            <person name="Farag S."/>
            <person name="Shank E.A."/>
            <person name="Bowers A."/>
        </authorList>
    </citation>
    <scope>NUCLEOTIDE SEQUENCE [LARGE SCALE GENOMIC DNA]</scope>
    <source>
        <strain evidence="2 3">AFS003229</strain>
    </source>
</reference>
<dbReference type="Proteomes" id="UP000260457">
    <property type="component" value="Chromosome"/>
</dbReference>
<accession>A0AAX0RRF5</accession>
<protein>
    <submittedName>
        <fullName evidence="2">Uncharacterized protein</fullName>
    </submittedName>
</protein>
<name>A0AAX0RRF5_9BACI</name>